<accession>A0A0S4L956</accession>
<keyword evidence="12" id="KW-1185">Reference proteome</keyword>
<dbReference type="CDD" id="cd05403">
    <property type="entry name" value="NT_KNTase_like"/>
    <property type="match status" value="1"/>
</dbReference>
<dbReference type="Gene3D" id="3.30.460.10">
    <property type="entry name" value="Beta Polymerase, domain 2"/>
    <property type="match status" value="1"/>
</dbReference>
<keyword evidence="4" id="KW-0548">Nucleotidyltransferase</keyword>
<keyword evidence="5" id="KW-0479">Metal-binding</keyword>
<keyword evidence="2" id="KW-1277">Toxin-antitoxin system</keyword>
<protein>
    <recommendedName>
        <fullName evidence="10">Polymerase nucleotidyl transferase domain-containing protein</fullName>
    </recommendedName>
</protein>
<keyword evidence="7" id="KW-0067">ATP-binding</keyword>
<evidence type="ECO:0000313" key="12">
    <source>
        <dbReference type="Proteomes" id="UP000198736"/>
    </source>
</evidence>
<evidence type="ECO:0000313" key="11">
    <source>
        <dbReference type="EMBL" id="CUS32411.1"/>
    </source>
</evidence>
<evidence type="ECO:0000256" key="3">
    <source>
        <dbReference type="ARBA" id="ARBA00022679"/>
    </source>
</evidence>
<evidence type="ECO:0000256" key="2">
    <source>
        <dbReference type="ARBA" id="ARBA00022649"/>
    </source>
</evidence>
<dbReference type="Proteomes" id="UP000198736">
    <property type="component" value="Unassembled WGS sequence"/>
</dbReference>
<dbReference type="InterPro" id="IPR002934">
    <property type="entry name" value="Polymerase_NTP_transf_dom"/>
</dbReference>
<evidence type="ECO:0000256" key="5">
    <source>
        <dbReference type="ARBA" id="ARBA00022723"/>
    </source>
</evidence>
<dbReference type="GO" id="GO:0005524">
    <property type="term" value="F:ATP binding"/>
    <property type="evidence" value="ECO:0007669"/>
    <property type="project" value="UniProtKB-KW"/>
</dbReference>
<comment type="similarity">
    <text evidence="9">Belongs to the MntA antitoxin family.</text>
</comment>
<gene>
    <name evidence="11" type="ORF">COMA2_100104</name>
</gene>
<name>A0A0S4L956_9BACT</name>
<reference evidence="12" key="1">
    <citation type="submission" date="2015-10" db="EMBL/GenBank/DDBJ databases">
        <authorList>
            <person name="Luecker S."/>
            <person name="Luecker S."/>
        </authorList>
    </citation>
    <scope>NUCLEOTIDE SEQUENCE [LARGE SCALE GENOMIC DNA]</scope>
</reference>
<dbReference type="AlphaFoldDB" id="A0A0S4L956"/>
<dbReference type="GO" id="GO:0046872">
    <property type="term" value="F:metal ion binding"/>
    <property type="evidence" value="ECO:0007669"/>
    <property type="project" value="UniProtKB-KW"/>
</dbReference>
<dbReference type="InterPro" id="IPR043519">
    <property type="entry name" value="NT_sf"/>
</dbReference>
<dbReference type="PANTHER" id="PTHR33571:SF12">
    <property type="entry name" value="BSL3053 PROTEIN"/>
    <property type="match status" value="1"/>
</dbReference>
<evidence type="ECO:0000256" key="7">
    <source>
        <dbReference type="ARBA" id="ARBA00022840"/>
    </source>
</evidence>
<dbReference type="GO" id="GO:0016779">
    <property type="term" value="F:nucleotidyltransferase activity"/>
    <property type="evidence" value="ECO:0007669"/>
    <property type="project" value="UniProtKB-KW"/>
</dbReference>
<dbReference type="STRING" id="1742973.COMA2_100104"/>
<evidence type="ECO:0000256" key="4">
    <source>
        <dbReference type="ARBA" id="ARBA00022695"/>
    </source>
</evidence>
<evidence type="ECO:0000256" key="6">
    <source>
        <dbReference type="ARBA" id="ARBA00022741"/>
    </source>
</evidence>
<dbReference type="Pfam" id="PF01909">
    <property type="entry name" value="NTP_transf_2"/>
    <property type="match status" value="1"/>
</dbReference>
<dbReference type="RefSeq" id="WP_090894374.1">
    <property type="nucleotide sequence ID" value="NZ_CZPZ01000002.1"/>
</dbReference>
<keyword evidence="8" id="KW-0460">Magnesium</keyword>
<comment type="cofactor">
    <cofactor evidence="1">
        <name>Mg(2+)</name>
        <dbReference type="ChEBI" id="CHEBI:18420"/>
    </cofactor>
</comment>
<feature type="domain" description="Polymerase nucleotidyl transferase" evidence="10">
    <location>
        <begin position="15"/>
        <end position="90"/>
    </location>
</feature>
<evidence type="ECO:0000259" key="10">
    <source>
        <dbReference type="Pfam" id="PF01909"/>
    </source>
</evidence>
<dbReference type="EMBL" id="CZPZ01000002">
    <property type="protein sequence ID" value="CUS32411.1"/>
    <property type="molecule type" value="Genomic_DNA"/>
</dbReference>
<evidence type="ECO:0000256" key="1">
    <source>
        <dbReference type="ARBA" id="ARBA00001946"/>
    </source>
</evidence>
<dbReference type="SUPFAM" id="SSF81301">
    <property type="entry name" value="Nucleotidyltransferase"/>
    <property type="match status" value="1"/>
</dbReference>
<organism evidence="11 12">
    <name type="scientific">Candidatus Nitrospira nitrificans</name>
    <dbReference type="NCBI Taxonomy" id="1742973"/>
    <lineage>
        <taxon>Bacteria</taxon>
        <taxon>Pseudomonadati</taxon>
        <taxon>Nitrospirota</taxon>
        <taxon>Nitrospiria</taxon>
        <taxon>Nitrospirales</taxon>
        <taxon>Nitrospiraceae</taxon>
        <taxon>Nitrospira</taxon>
    </lineage>
</organism>
<dbReference type="PANTHER" id="PTHR33571">
    <property type="entry name" value="SSL8005 PROTEIN"/>
    <property type="match status" value="1"/>
</dbReference>
<proteinExistence type="inferred from homology"/>
<dbReference type="InterPro" id="IPR052038">
    <property type="entry name" value="Type-VII_TA_antitoxin"/>
</dbReference>
<keyword evidence="6" id="KW-0547">Nucleotide-binding</keyword>
<dbReference type="OrthoDB" id="9809668at2"/>
<keyword evidence="3" id="KW-0808">Transferase</keyword>
<evidence type="ECO:0000256" key="9">
    <source>
        <dbReference type="ARBA" id="ARBA00038276"/>
    </source>
</evidence>
<sequence length="95" mass="10489">MTTLALKGKTPDILRIARSHGVSRVRVFGSHAVGRARRTSDVDLLVTLEADRDLLDLIGFKLDLQDLLGCEVDVVTEKGLSPYFRSTILRTAKPL</sequence>
<evidence type="ECO:0000256" key="8">
    <source>
        <dbReference type="ARBA" id="ARBA00022842"/>
    </source>
</evidence>